<proteinExistence type="inferred from homology"/>
<accession>A0AAD5T6L3</accession>
<dbReference type="Pfam" id="PF03370">
    <property type="entry name" value="CBM_21"/>
    <property type="match status" value="1"/>
</dbReference>
<dbReference type="InterPro" id="IPR013087">
    <property type="entry name" value="Znf_C2H2_type"/>
</dbReference>
<dbReference type="InterPro" id="IPR008928">
    <property type="entry name" value="6-hairpin_glycosidase_sf"/>
</dbReference>
<dbReference type="EMBL" id="JADGJH010000204">
    <property type="protein sequence ID" value="KAJ3133942.1"/>
    <property type="molecule type" value="Genomic_DNA"/>
</dbReference>
<feature type="region of interest" description="Disordered" evidence="11">
    <location>
        <begin position="198"/>
        <end position="223"/>
    </location>
</feature>
<dbReference type="SMART" id="SM00355">
    <property type="entry name" value="ZnF_C2H2"/>
    <property type="match status" value="2"/>
</dbReference>
<feature type="compositionally biased region" description="Low complexity" evidence="11">
    <location>
        <begin position="136"/>
        <end position="177"/>
    </location>
</feature>
<evidence type="ECO:0000313" key="14">
    <source>
        <dbReference type="EMBL" id="KAJ3133942.1"/>
    </source>
</evidence>
<dbReference type="AlphaFoldDB" id="A0AAD5T6L3"/>
<evidence type="ECO:0000256" key="10">
    <source>
        <dbReference type="PROSITE-ProRule" id="PRU00042"/>
    </source>
</evidence>
<dbReference type="InterPro" id="IPR012341">
    <property type="entry name" value="6hp_glycosidase-like_sf"/>
</dbReference>
<comment type="catalytic activity">
    <reaction evidence="1">
        <text>Hydrolysis of terminal (1-&gt;4)-linked alpha-D-glucose residues successively from non-reducing ends of the chains with release of beta-D-glucose.</text>
        <dbReference type="EC" id="3.2.1.3"/>
    </reaction>
</comment>
<keyword evidence="10" id="KW-0862">Zinc</keyword>
<dbReference type="InterPro" id="IPR011613">
    <property type="entry name" value="GH15-like"/>
</dbReference>
<name>A0AAD5T6L3_9FUNG</name>
<feature type="domain" description="C2H2-type" evidence="12">
    <location>
        <begin position="258"/>
        <end position="285"/>
    </location>
</feature>
<dbReference type="SUPFAM" id="SSF48208">
    <property type="entry name" value="Six-hairpin glycosidases"/>
    <property type="match status" value="1"/>
</dbReference>
<evidence type="ECO:0000256" key="4">
    <source>
        <dbReference type="ARBA" id="ARBA00022801"/>
    </source>
</evidence>
<dbReference type="EC" id="3.2.1.3" evidence="3"/>
<reference evidence="14" key="1">
    <citation type="submission" date="2020-05" db="EMBL/GenBank/DDBJ databases">
        <title>Phylogenomic resolution of chytrid fungi.</title>
        <authorList>
            <person name="Stajich J.E."/>
            <person name="Amses K."/>
            <person name="Simmons R."/>
            <person name="Seto K."/>
            <person name="Myers J."/>
            <person name="Bonds A."/>
            <person name="Quandt C.A."/>
            <person name="Barry K."/>
            <person name="Liu P."/>
            <person name="Grigoriev I."/>
            <person name="Longcore J.E."/>
            <person name="James T.Y."/>
        </authorList>
    </citation>
    <scope>NUCLEOTIDE SEQUENCE</scope>
    <source>
        <strain evidence="14">JEL0513</strain>
    </source>
</reference>
<dbReference type="InterPro" id="IPR046966">
    <property type="entry name" value="Glucoamylase_active_site"/>
</dbReference>
<dbReference type="InterPro" id="IPR036236">
    <property type="entry name" value="Znf_C2H2_sf"/>
</dbReference>
<dbReference type="PRINTS" id="PR00736">
    <property type="entry name" value="GLHYDRLASE15"/>
</dbReference>
<keyword evidence="5" id="KW-0119">Carbohydrate metabolism</keyword>
<comment type="similarity">
    <text evidence="2">Belongs to the glycosyl hydrolase 15 family.</text>
</comment>
<evidence type="ECO:0000256" key="1">
    <source>
        <dbReference type="ARBA" id="ARBA00001863"/>
    </source>
</evidence>
<keyword evidence="10" id="KW-0863">Zinc-finger</keyword>
<dbReference type="PANTHER" id="PTHR31616">
    <property type="entry name" value="TREHALASE"/>
    <property type="match status" value="1"/>
</dbReference>
<feature type="domain" description="CBM21" evidence="13">
    <location>
        <begin position="289"/>
        <end position="392"/>
    </location>
</feature>
<feature type="domain" description="C2H2-type" evidence="12">
    <location>
        <begin position="227"/>
        <end position="257"/>
    </location>
</feature>
<dbReference type="Gene3D" id="1.50.10.10">
    <property type="match status" value="1"/>
</dbReference>
<dbReference type="GO" id="GO:0004339">
    <property type="term" value="F:glucan 1,4-alpha-glucosidase activity"/>
    <property type="evidence" value="ECO:0007669"/>
    <property type="project" value="UniProtKB-EC"/>
</dbReference>
<feature type="region of interest" description="Disordered" evidence="11">
    <location>
        <begin position="107"/>
        <end position="180"/>
    </location>
</feature>
<protein>
    <recommendedName>
        <fullName evidence="3">glucan 1,4-alpha-glucosidase</fullName>
        <ecNumber evidence="3">3.2.1.3</ecNumber>
    </recommendedName>
    <alternativeName>
        <fullName evidence="9">1,4-alpha-D-glucan glucohydrolase</fullName>
    </alternativeName>
    <alternativeName>
        <fullName evidence="8">Glucan 1,4-alpha-glucosidase</fullName>
    </alternativeName>
</protein>
<evidence type="ECO:0000256" key="5">
    <source>
        <dbReference type="ARBA" id="ARBA00023277"/>
    </source>
</evidence>
<evidence type="ECO:0000256" key="6">
    <source>
        <dbReference type="ARBA" id="ARBA00023295"/>
    </source>
</evidence>
<dbReference type="Pfam" id="PF00723">
    <property type="entry name" value="Glyco_hydro_15"/>
    <property type="match status" value="1"/>
</dbReference>
<dbReference type="Gene3D" id="3.30.160.60">
    <property type="entry name" value="Classic Zinc Finger"/>
    <property type="match status" value="1"/>
</dbReference>
<dbReference type="PROSITE" id="PS51159">
    <property type="entry name" value="CBM21"/>
    <property type="match status" value="1"/>
</dbReference>
<evidence type="ECO:0000256" key="11">
    <source>
        <dbReference type="SAM" id="MobiDB-lite"/>
    </source>
</evidence>
<evidence type="ECO:0000256" key="9">
    <source>
        <dbReference type="ARBA" id="ARBA00033473"/>
    </source>
</evidence>
<dbReference type="Proteomes" id="UP001211907">
    <property type="component" value="Unassembled WGS sequence"/>
</dbReference>
<dbReference type="Gene3D" id="2.60.40.2440">
    <property type="entry name" value="Carbohydrate binding type-21 domain"/>
    <property type="match status" value="1"/>
</dbReference>
<dbReference type="GO" id="GO:0000272">
    <property type="term" value="P:polysaccharide catabolic process"/>
    <property type="evidence" value="ECO:0007669"/>
    <property type="project" value="UniProtKB-KW"/>
</dbReference>
<dbReference type="PROSITE" id="PS50157">
    <property type="entry name" value="ZINC_FINGER_C2H2_2"/>
    <property type="match status" value="2"/>
</dbReference>
<keyword evidence="7" id="KW-0624">Polysaccharide degradation</keyword>
<keyword evidence="6" id="KW-0326">Glycosidase</keyword>
<dbReference type="InterPro" id="IPR005036">
    <property type="entry name" value="CBM21_dom"/>
</dbReference>
<organism evidence="14 15">
    <name type="scientific">Physocladia obscura</name>
    <dbReference type="NCBI Taxonomy" id="109957"/>
    <lineage>
        <taxon>Eukaryota</taxon>
        <taxon>Fungi</taxon>
        <taxon>Fungi incertae sedis</taxon>
        <taxon>Chytridiomycota</taxon>
        <taxon>Chytridiomycota incertae sedis</taxon>
        <taxon>Chytridiomycetes</taxon>
        <taxon>Chytridiales</taxon>
        <taxon>Chytriomycetaceae</taxon>
        <taxon>Physocladia</taxon>
    </lineage>
</organism>
<dbReference type="GO" id="GO:0008270">
    <property type="term" value="F:zinc ion binding"/>
    <property type="evidence" value="ECO:0007669"/>
    <property type="project" value="UniProtKB-KW"/>
</dbReference>
<dbReference type="PANTHER" id="PTHR31616:SF9">
    <property type="entry name" value="GLUCOAMYLASE, INTRACELLULAR SPORULATION-SPECIFIC"/>
    <property type="match status" value="1"/>
</dbReference>
<evidence type="ECO:0000259" key="12">
    <source>
        <dbReference type="PROSITE" id="PS50157"/>
    </source>
</evidence>
<feature type="compositionally biased region" description="Pro residues" evidence="11">
    <location>
        <begin position="112"/>
        <end position="121"/>
    </location>
</feature>
<keyword evidence="4 14" id="KW-0378">Hydrolase</keyword>
<evidence type="ECO:0000256" key="7">
    <source>
        <dbReference type="ARBA" id="ARBA00023326"/>
    </source>
</evidence>
<keyword evidence="15" id="KW-1185">Reference proteome</keyword>
<gene>
    <name evidence="14" type="primary">GLA1_2</name>
    <name evidence="14" type="ORF">HK100_004012</name>
</gene>
<comment type="caution">
    <text evidence="14">The sequence shown here is derived from an EMBL/GenBank/DDBJ whole genome shotgun (WGS) entry which is preliminary data.</text>
</comment>
<evidence type="ECO:0000256" key="8">
    <source>
        <dbReference type="ARBA" id="ARBA00033442"/>
    </source>
</evidence>
<sequence>MQAWETCIFEDLLGFTQQMGGYTVGSLVNPEYNHVEYIPMPVPVLQNTNNKNNFSNSQYFQAEPADIMDLINAATLPLHSEFQYAERERERAFKFELATDNDLFSRLLAQSPTPPPRPTLPPSMLDDCRCLSSETNKSSPTPIPKNSKNPKNPKNPNLNQKYPNLNQKNHNPNQNQNSDHILPIHDADIFIITNSKNNKTSSSISEDKAQQSKETPTRQKSTIGSRLPCLHSTTCQKTFSSKAHLKRHLKIHAKDKRFKCIFDNCDSRFVRSDNLSQHLLKTTVHPSVPSPTTGPQVQTEDYGYDGTTLSGTLWVQNIAYTKVVQVIYSTANGDWNNNGNVINAVYQAPSTNGYETWTFSAAVSSIAEFYVKYQVSGNTYYDNNNSQNYAVTAPPAPAACTGTPTHAVTSGIQSDITAYFNAGVPSFTQYLFNNIHPAGTSPGIVVAAPENNTVNDYFYHWIRDSSLVMNTVNQIYIQQNARNSTLEQLFFNFQNITYKMQNENADTGLGEAKFNVDGSDFTGGWCRPQNDGPALRATAFINFATQYLAVGGSLATVKALWTGSSGVIVPDLNYVISNYNSASGCDLWEEQRGLFFWSYGAQRKSLHLAATFATLIGDTTNAATFESAASTLDASYSQFYNGSYVQEILEGNGRVFDTATPLGAIHNDIGDGVLTSSDSRILATIYQFGYGMISQFPLNTAVTTNAAGLPLGVAIGRYYGDTYNGGSGSAGGNPWFLANAAMAEVAYRAAIAYTKAGCITVDSHNIQLFNGALPAGLGLSVAAGSYASNSTTFNSIIAALEVYGDKHIRRIQYHGAAGYHLNEEYDHSTGVVRGVFDLTWSYSAILTAYWARQQLISL</sequence>
<dbReference type="InterPro" id="IPR000165">
    <property type="entry name" value="Glucoamylase"/>
</dbReference>
<dbReference type="InterPro" id="IPR038175">
    <property type="entry name" value="CBM21_dom_sf"/>
</dbReference>
<dbReference type="PROSITE" id="PS00820">
    <property type="entry name" value="GLUCOAMYLASE"/>
    <property type="match status" value="1"/>
</dbReference>
<evidence type="ECO:0000259" key="13">
    <source>
        <dbReference type="PROSITE" id="PS51159"/>
    </source>
</evidence>
<keyword evidence="10" id="KW-0479">Metal-binding</keyword>
<evidence type="ECO:0000256" key="2">
    <source>
        <dbReference type="ARBA" id="ARBA00006188"/>
    </source>
</evidence>
<evidence type="ECO:0000256" key="3">
    <source>
        <dbReference type="ARBA" id="ARBA00012593"/>
    </source>
</evidence>
<evidence type="ECO:0000313" key="15">
    <source>
        <dbReference type="Proteomes" id="UP001211907"/>
    </source>
</evidence>
<feature type="compositionally biased region" description="Basic and acidic residues" evidence="11">
    <location>
        <begin position="205"/>
        <end position="217"/>
    </location>
</feature>
<dbReference type="SUPFAM" id="SSF57667">
    <property type="entry name" value="beta-beta-alpha zinc fingers"/>
    <property type="match status" value="1"/>
</dbReference>
<dbReference type="GO" id="GO:0000324">
    <property type="term" value="C:fungal-type vacuole"/>
    <property type="evidence" value="ECO:0007669"/>
    <property type="project" value="TreeGrafter"/>
</dbReference>